<evidence type="ECO:0000313" key="2">
    <source>
        <dbReference type="EMBL" id="QFU17364.1"/>
    </source>
</evidence>
<dbReference type="Gene3D" id="1.10.10.1320">
    <property type="entry name" value="Anti-sigma factor, zinc-finger domain"/>
    <property type="match status" value="1"/>
</dbReference>
<accession>A0A5P9K4K4</accession>
<dbReference type="RefSeq" id="WP_152587000.1">
    <property type="nucleotide sequence ID" value="NZ_CP045423.1"/>
</dbReference>
<gene>
    <name evidence="2" type="ORF">GDR74_14675</name>
</gene>
<name>A0A5P9K4K4_9HYPH</name>
<dbReference type="Proteomes" id="UP000325614">
    <property type="component" value="Chromosome"/>
</dbReference>
<proteinExistence type="predicted"/>
<evidence type="ECO:0000313" key="3">
    <source>
        <dbReference type="Proteomes" id="UP000325614"/>
    </source>
</evidence>
<dbReference type="EMBL" id="CP045423">
    <property type="protein sequence ID" value="QFU17364.1"/>
    <property type="molecule type" value="Genomic_DNA"/>
</dbReference>
<sequence>MTVERPIGEDDLQAYVDGSLSSERRAAVESYLAGHGEAQARIADYIRQRDALRRRLSAKASEPIPSRLRVAHLAAGRRRPARAGFAMAAAAAGLLAGSVLGAAGHAWLTRGGGPEAPAIPAVAQDAITAYRTFVVETAHPVEVGANQEAHLVQWLSRRLGKPIRAPDLTAQGFRLIGGRLLPAEAAPAALFMYEDASGKRLTLYARPGSGDGPSAFRFEAQGDVSAFFWIDRDLSYVVAGRTDREKLLSVAEAVYRQTGG</sequence>
<dbReference type="KEGG" id="mico:GDR74_14675"/>
<keyword evidence="1" id="KW-0812">Transmembrane</keyword>
<reference evidence="2 3" key="1">
    <citation type="submission" date="2019-10" db="EMBL/GenBank/DDBJ databases">
        <title>Isolation, Identification of Microvirga thermotolerans HR1, a novel thermophilic bacterium and Comparative Genomics of the genus Microvirga.</title>
        <authorList>
            <person name="Li J."/>
            <person name="Zhang W."/>
            <person name="Lin M."/>
            <person name="Wang J."/>
        </authorList>
    </citation>
    <scope>NUCLEOTIDE SEQUENCE [LARGE SCALE GENOMIC DNA]</scope>
    <source>
        <strain evidence="2 3">HR1</strain>
    </source>
</reference>
<protein>
    <submittedName>
        <fullName evidence="2">Anti-sigma factor</fullName>
    </submittedName>
</protein>
<keyword evidence="3" id="KW-1185">Reference proteome</keyword>
<feature type="transmembrane region" description="Helical" evidence="1">
    <location>
        <begin position="85"/>
        <end position="108"/>
    </location>
</feature>
<evidence type="ECO:0000256" key="1">
    <source>
        <dbReference type="SAM" id="Phobius"/>
    </source>
</evidence>
<organism evidence="2 3">
    <name type="scientific">Microvirga thermotolerans</name>
    <dbReference type="NCBI Taxonomy" id="2651334"/>
    <lineage>
        <taxon>Bacteria</taxon>
        <taxon>Pseudomonadati</taxon>
        <taxon>Pseudomonadota</taxon>
        <taxon>Alphaproteobacteria</taxon>
        <taxon>Hyphomicrobiales</taxon>
        <taxon>Methylobacteriaceae</taxon>
        <taxon>Microvirga</taxon>
    </lineage>
</organism>
<dbReference type="AlphaFoldDB" id="A0A5P9K4K4"/>
<keyword evidence="1" id="KW-1133">Transmembrane helix</keyword>
<dbReference type="InterPro" id="IPR041916">
    <property type="entry name" value="Anti_sigma_zinc_sf"/>
</dbReference>
<keyword evidence="1" id="KW-0472">Membrane</keyword>